<proteinExistence type="inferred from homology"/>
<dbReference type="EMBL" id="CP060724">
    <property type="protein sequence ID" value="QNN74755.1"/>
    <property type="molecule type" value="Genomic_DNA"/>
</dbReference>
<dbReference type="GO" id="GO:0046081">
    <property type="term" value="P:dUTP catabolic process"/>
    <property type="evidence" value="ECO:0007669"/>
    <property type="project" value="InterPro"/>
</dbReference>
<evidence type="ECO:0000256" key="2">
    <source>
        <dbReference type="ARBA" id="ARBA00012379"/>
    </source>
</evidence>
<reference evidence="7 8" key="1">
    <citation type="submission" date="2020-08" db="EMBL/GenBank/DDBJ databases">
        <title>Genome sequence of Weissella diestrammenae KACC 16890T.</title>
        <authorList>
            <person name="Hyun D.-W."/>
            <person name="Bae J.-W."/>
        </authorList>
    </citation>
    <scope>NUCLEOTIDE SEQUENCE [LARGE SCALE GENOMIC DNA]</scope>
    <source>
        <strain evidence="7 8">KACC 16890</strain>
    </source>
</reference>
<feature type="domain" description="dUTPase-like" evidence="6">
    <location>
        <begin position="73"/>
        <end position="178"/>
    </location>
</feature>
<accession>A0A7G9T3T0</accession>
<dbReference type="Proteomes" id="UP000515800">
    <property type="component" value="Chromosome"/>
</dbReference>
<dbReference type="GO" id="GO:0006226">
    <property type="term" value="P:dUMP biosynthetic process"/>
    <property type="evidence" value="ECO:0007669"/>
    <property type="project" value="InterPro"/>
</dbReference>
<comment type="similarity">
    <text evidence="1">Belongs to the dUTPase family.</text>
</comment>
<dbReference type="SUPFAM" id="SSF51283">
    <property type="entry name" value="dUTPase-like"/>
    <property type="match status" value="1"/>
</dbReference>
<keyword evidence="8" id="KW-1185">Reference proteome</keyword>
<protein>
    <recommendedName>
        <fullName evidence="2">dUTP diphosphatase</fullName>
        <ecNumber evidence="2">3.6.1.23</ecNumber>
    </recommendedName>
</protein>
<dbReference type="GO" id="GO:0004170">
    <property type="term" value="F:dUTP diphosphatase activity"/>
    <property type="evidence" value="ECO:0007669"/>
    <property type="project" value="UniProtKB-EC"/>
</dbReference>
<name>A0A7G9T3T0_9LACO</name>
<dbReference type="InterPro" id="IPR008181">
    <property type="entry name" value="dUTPase"/>
</dbReference>
<evidence type="ECO:0000256" key="4">
    <source>
        <dbReference type="ARBA" id="ARBA00023080"/>
    </source>
</evidence>
<gene>
    <name evidence="7" type="ORF">H9L19_04880</name>
</gene>
<evidence type="ECO:0000313" key="7">
    <source>
        <dbReference type="EMBL" id="QNN74755.1"/>
    </source>
</evidence>
<evidence type="ECO:0000256" key="3">
    <source>
        <dbReference type="ARBA" id="ARBA00022801"/>
    </source>
</evidence>
<dbReference type="RefSeq" id="WP_187528590.1">
    <property type="nucleotide sequence ID" value="NZ_CP060724.1"/>
</dbReference>
<keyword evidence="4" id="KW-0546">Nucleotide metabolism</keyword>
<dbReference type="InterPro" id="IPR029054">
    <property type="entry name" value="dUTPase-like"/>
</dbReference>
<dbReference type="PANTHER" id="PTHR11241">
    <property type="entry name" value="DEOXYURIDINE 5'-TRIPHOSPHATE NUCLEOTIDOHYDROLASE"/>
    <property type="match status" value="1"/>
</dbReference>
<evidence type="ECO:0000256" key="5">
    <source>
        <dbReference type="ARBA" id="ARBA00047686"/>
    </source>
</evidence>
<evidence type="ECO:0000256" key="1">
    <source>
        <dbReference type="ARBA" id="ARBA00006581"/>
    </source>
</evidence>
<dbReference type="InterPro" id="IPR036157">
    <property type="entry name" value="dUTPase-like_sf"/>
</dbReference>
<dbReference type="Gene3D" id="2.70.40.10">
    <property type="match status" value="1"/>
</dbReference>
<dbReference type="GO" id="GO:0000287">
    <property type="term" value="F:magnesium ion binding"/>
    <property type="evidence" value="ECO:0007669"/>
    <property type="project" value="InterPro"/>
</dbReference>
<dbReference type="CDD" id="cd07557">
    <property type="entry name" value="trimeric_dUTPase"/>
    <property type="match status" value="1"/>
</dbReference>
<dbReference type="AlphaFoldDB" id="A0A7G9T3T0"/>
<dbReference type="KEGG" id="wdi:H9L19_04880"/>
<evidence type="ECO:0000259" key="6">
    <source>
        <dbReference type="Pfam" id="PF00692"/>
    </source>
</evidence>
<keyword evidence="3" id="KW-0378">Hydrolase</keyword>
<sequence length="181" mass="20255">MTRRFAIVTKYQDAGLHLPKRATKQAAGYDFEAAEDFILPTIWKLNFIKLLFGLFKGETMTETDYLTADQALKPLLVPTGIKAYMNHDEYLMLANRSSGPLKRRLILPNGVGVIDADYADNESNEGEIFIQLLNFGVKDVQIKKGERIGQGIFMPFLVTDDDAQDSKQDRVSGFGSTGDKK</sequence>
<dbReference type="Pfam" id="PF00692">
    <property type="entry name" value="dUTPase"/>
    <property type="match status" value="1"/>
</dbReference>
<comment type="catalytic activity">
    <reaction evidence="5">
        <text>dUTP + H2O = dUMP + diphosphate + H(+)</text>
        <dbReference type="Rhea" id="RHEA:10248"/>
        <dbReference type="ChEBI" id="CHEBI:15377"/>
        <dbReference type="ChEBI" id="CHEBI:15378"/>
        <dbReference type="ChEBI" id="CHEBI:33019"/>
        <dbReference type="ChEBI" id="CHEBI:61555"/>
        <dbReference type="ChEBI" id="CHEBI:246422"/>
        <dbReference type="EC" id="3.6.1.23"/>
    </reaction>
</comment>
<dbReference type="EC" id="3.6.1.23" evidence="2"/>
<organism evidence="7 8">
    <name type="scientific">Weissella diestrammenae</name>
    <dbReference type="NCBI Taxonomy" id="1162633"/>
    <lineage>
        <taxon>Bacteria</taxon>
        <taxon>Bacillati</taxon>
        <taxon>Bacillota</taxon>
        <taxon>Bacilli</taxon>
        <taxon>Lactobacillales</taxon>
        <taxon>Lactobacillaceae</taxon>
        <taxon>Weissella</taxon>
    </lineage>
</organism>
<evidence type="ECO:0000313" key="8">
    <source>
        <dbReference type="Proteomes" id="UP000515800"/>
    </source>
</evidence>
<dbReference type="InterPro" id="IPR033704">
    <property type="entry name" value="dUTPase_trimeric"/>
</dbReference>
<dbReference type="PANTHER" id="PTHR11241:SF0">
    <property type="entry name" value="DEOXYURIDINE 5'-TRIPHOSPHATE NUCLEOTIDOHYDROLASE"/>
    <property type="match status" value="1"/>
</dbReference>